<dbReference type="GO" id="GO:0051087">
    <property type="term" value="F:protein-folding chaperone binding"/>
    <property type="evidence" value="ECO:0007669"/>
    <property type="project" value="TreeGrafter"/>
</dbReference>
<dbReference type="PANTHER" id="PTHR22932">
    <property type="entry name" value="TELOMERASE-BINDING PROTEIN P23 HSP90 CO-CHAPERONE"/>
    <property type="match status" value="1"/>
</dbReference>
<dbReference type="InterPro" id="IPR045250">
    <property type="entry name" value="p23-like"/>
</dbReference>
<dbReference type="AlphaFoldDB" id="A0A1Y2HQA3"/>
<proteinExistence type="predicted"/>
<organism evidence="3 4">
    <name type="scientific">Catenaria anguillulae PL171</name>
    <dbReference type="NCBI Taxonomy" id="765915"/>
    <lineage>
        <taxon>Eukaryota</taxon>
        <taxon>Fungi</taxon>
        <taxon>Fungi incertae sedis</taxon>
        <taxon>Blastocladiomycota</taxon>
        <taxon>Blastocladiomycetes</taxon>
        <taxon>Blastocladiales</taxon>
        <taxon>Catenariaceae</taxon>
        <taxon>Catenaria</taxon>
    </lineage>
</organism>
<feature type="region of interest" description="Disordered" evidence="1">
    <location>
        <begin position="121"/>
        <end position="194"/>
    </location>
</feature>
<dbReference type="GO" id="GO:0006457">
    <property type="term" value="P:protein folding"/>
    <property type="evidence" value="ECO:0007669"/>
    <property type="project" value="TreeGrafter"/>
</dbReference>
<keyword evidence="4" id="KW-1185">Reference proteome</keyword>
<evidence type="ECO:0008006" key="5">
    <source>
        <dbReference type="Google" id="ProtNLM"/>
    </source>
</evidence>
<evidence type="ECO:0000256" key="2">
    <source>
        <dbReference type="SAM" id="SignalP"/>
    </source>
</evidence>
<accession>A0A1Y2HQA3</accession>
<dbReference type="GO" id="GO:0005634">
    <property type="term" value="C:nucleus"/>
    <property type="evidence" value="ECO:0007669"/>
    <property type="project" value="TreeGrafter"/>
</dbReference>
<feature type="signal peptide" evidence="2">
    <location>
        <begin position="1"/>
        <end position="28"/>
    </location>
</feature>
<dbReference type="SUPFAM" id="SSF49764">
    <property type="entry name" value="HSP20-like chaperones"/>
    <property type="match status" value="1"/>
</dbReference>
<protein>
    <recommendedName>
        <fullName evidence="5">CS domain-containing protein</fullName>
    </recommendedName>
</protein>
<dbReference type="Proteomes" id="UP000193411">
    <property type="component" value="Unassembled WGS sequence"/>
</dbReference>
<dbReference type="GO" id="GO:0005829">
    <property type="term" value="C:cytosol"/>
    <property type="evidence" value="ECO:0007669"/>
    <property type="project" value="TreeGrafter"/>
</dbReference>
<evidence type="ECO:0000313" key="4">
    <source>
        <dbReference type="Proteomes" id="UP000193411"/>
    </source>
</evidence>
<reference evidence="3 4" key="1">
    <citation type="submission" date="2016-07" db="EMBL/GenBank/DDBJ databases">
        <title>Pervasive Adenine N6-methylation of Active Genes in Fungi.</title>
        <authorList>
            <consortium name="DOE Joint Genome Institute"/>
            <person name="Mondo S.J."/>
            <person name="Dannebaum R.O."/>
            <person name="Kuo R.C."/>
            <person name="Labutti K."/>
            <person name="Haridas S."/>
            <person name="Kuo A."/>
            <person name="Salamov A."/>
            <person name="Ahrendt S.R."/>
            <person name="Lipzen A."/>
            <person name="Sullivan W."/>
            <person name="Andreopoulos W.B."/>
            <person name="Clum A."/>
            <person name="Lindquist E."/>
            <person name="Daum C."/>
            <person name="Ramamoorthy G.K."/>
            <person name="Gryganskyi A."/>
            <person name="Culley D."/>
            <person name="Magnuson J.K."/>
            <person name="James T.Y."/>
            <person name="O'Malley M.A."/>
            <person name="Stajich J.E."/>
            <person name="Spatafora J.W."/>
            <person name="Visel A."/>
            <person name="Grigoriev I.V."/>
        </authorList>
    </citation>
    <scope>NUCLEOTIDE SEQUENCE [LARGE SCALE GENOMIC DNA]</scope>
    <source>
        <strain evidence="3 4">PL171</strain>
    </source>
</reference>
<feature type="non-terminal residue" evidence="3">
    <location>
        <position position="1"/>
    </location>
</feature>
<dbReference type="STRING" id="765915.A0A1Y2HQA3"/>
<evidence type="ECO:0000256" key="1">
    <source>
        <dbReference type="SAM" id="MobiDB-lite"/>
    </source>
</evidence>
<keyword evidence="2" id="KW-0732">Signal</keyword>
<dbReference type="PANTHER" id="PTHR22932:SF1">
    <property type="entry name" value="CO-CHAPERONE PROTEIN DAF-41"/>
    <property type="match status" value="1"/>
</dbReference>
<dbReference type="GO" id="GO:0051131">
    <property type="term" value="P:chaperone-mediated protein complex assembly"/>
    <property type="evidence" value="ECO:0007669"/>
    <property type="project" value="TreeGrafter"/>
</dbReference>
<dbReference type="EMBL" id="MCFL01000015">
    <property type="protein sequence ID" value="ORZ36785.1"/>
    <property type="molecule type" value="Genomic_DNA"/>
</dbReference>
<dbReference type="Gene3D" id="2.60.40.790">
    <property type="match status" value="1"/>
</dbReference>
<dbReference type="OrthoDB" id="1564555at2759"/>
<gene>
    <name evidence="3" type="ORF">BCR44DRAFT_1431772</name>
</gene>
<comment type="caution">
    <text evidence="3">The sequence shown here is derived from an EMBL/GenBank/DDBJ whole genome shotgun (WGS) entry which is preliminary data.</text>
</comment>
<feature type="compositionally biased region" description="Acidic residues" evidence="1">
    <location>
        <begin position="163"/>
        <end position="194"/>
    </location>
</feature>
<dbReference type="GO" id="GO:0051879">
    <property type="term" value="F:Hsp90 protein binding"/>
    <property type="evidence" value="ECO:0007669"/>
    <property type="project" value="InterPro"/>
</dbReference>
<feature type="chain" id="PRO_5013005670" description="CS domain-containing protein" evidence="2">
    <location>
        <begin position="29"/>
        <end position="194"/>
    </location>
</feature>
<dbReference type="InterPro" id="IPR008978">
    <property type="entry name" value="HSP20-like_chaperone"/>
</dbReference>
<evidence type="ECO:0000313" key="3">
    <source>
        <dbReference type="EMBL" id="ORZ36785.1"/>
    </source>
</evidence>
<name>A0A1Y2HQA3_9FUNG</name>
<sequence>SRASRWPHLSSTTARLSAFCFLTSGTTSISTTLPCNHFCFRKDNTLHNIYKHDGRVHCPLHRPRSRRHHCPPPGRAKSSYHIGARLVTLTLAKADTDAPWWPRLLADKRKPSWLKVDFARWKDEDEDDEEEQQGMGMPGTMDMSSGMGLNGGFDMSQFNIDTPDIDDSDDEEMPELEDDAAEEEEDKDSMEIVD</sequence>